<dbReference type="FunFam" id="1.20.200.10:FF:000006">
    <property type="entry name" value="Argininosuccinate lyase"/>
    <property type="match status" value="1"/>
</dbReference>
<dbReference type="UniPathway" id="UPA00068">
    <property type="reaction ID" value="UER00114"/>
</dbReference>
<evidence type="ECO:0000256" key="3">
    <source>
        <dbReference type="ARBA" id="ARBA00004941"/>
    </source>
</evidence>
<dbReference type="AlphaFoldDB" id="A0A6G8JIY1"/>
<dbReference type="SUPFAM" id="SSF48557">
    <property type="entry name" value="L-aspartase-like"/>
    <property type="match status" value="1"/>
</dbReference>
<evidence type="ECO:0000256" key="9">
    <source>
        <dbReference type="ARBA" id="ARBA00023239"/>
    </source>
</evidence>
<evidence type="ECO:0000256" key="1">
    <source>
        <dbReference type="ARBA" id="ARBA00000985"/>
    </source>
</evidence>
<reference evidence="13 14" key="1">
    <citation type="submission" date="2016-03" db="EMBL/GenBank/DDBJ databases">
        <authorList>
            <person name="Bojesen A.M."/>
            <person name="Planet P."/>
            <person name="Hansen M.J."/>
        </authorList>
    </citation>
    <scope>NUCLEOTIDE SEQUENCE [LARGE SCALE GENOMIC DNA]</scope>
    <source>
        <strain evidence="13 14">B 234/94</strain>
    </source>
</reference>
<comment type="similarity">
    <text evidence="10">Belongs to the lyase 1 family. Argininosuccinate lyase subfamily.</text>
</comment>
<evidence type="ECO:0000256" key="4">
    <source>
        <dbReference type="ARBA" id="ARBA00005552"/>
    </source>
</evidence>
<proteinExistence type="inferred from homology"/>
<gene>
    <name evidence="10" type="primary">argH</name>
    <name evidence="13" type="ORF">A4G16_06840</name>
</gene>
<evidence type="ECO:0000313" key="14">
    <source>
        <dbReference type="Proteomes" id="UP000501366"/>
    </source>
</evidence>
<dbReference type="InterPro" id="IPR024083">
    <property type="entry name" value="Fumarase/histidase_N"/>
</dbReference>
<dbReference type="InterPro" id="IPR008948">
    <property type="entry name" value="L-Aspartase-like"/>
</dbReference>
<dbReference type="Pfam" id="PF00206">
    <property type="entry name" value="Lyase_1"/>
    <property type="match status" value="1"/>
</dbReference>
<dbReference type="GO" id="GO:0005829">
    <property type="term" value="C:cytosol"/>
    <property type="evidence" value="ECO:0007669"/>
    <property type="project" value="TreeGrafter"/>
</dbReference>
<protein>
    <recommendedName>
        <fullName evidence="5 10">Argininosuccinate lyase</fullName>
        <shortName evidence="10">ASAL</shortName>
        <ecNumber evidence="5 10">4.3.2.1</ecNumber>
    </recommendedName>
    <alternativeName>
        <fullName evidence="10">Arginosuccinase</fullName>
    </alternativeName>
</protein>
<evidence type="ECO:0000256" key="10">
    <source>
        <dbReference type="HAMAP-Rule" id="MF_00006"/>
    </source>
</evidence>
<evidence type="ECO:0000256" key="7">
    <source>
        <dbReference type="ARBA" id="ARBA00022571"/>
    </source>
</evidence>
<dbReference type="Gene3D" id="1.10.40.30">
    <property type="entry name" value="Fumarase/aspartase (C-terminal domain)"/>
    <property type="match status" value="1"/>
</dbReference>
<comment type="catalytic activity">
    <reaction evidence="1 10">
        <text>2-(N(omega)-L-arginino)succinate = fumarate + L-arginine</text>
        <dbReference type="Rhea" id="RHEA:24020"/>
        <dbReference type="ChEBI" id="CHEBI:29806"/>
        <dbReference type="ChEBI" id="CHEBI:32682"/>
        <dbReference type="ChEBI" id="CHEBI:57472"/>
        <dbReference type="EC" id="4.3.2.1"/>
    </reaction>
</comment>
<dbReference type="HAMAP" id="MF_00006">
    <property type="entry name" value="Arg_succ_lyase"/>
    <property type="match status" value="1"/>
</dbReference>
<comment type="pathway">
    <text evidence="3 10">Amino-acid biosynthesis; L-arginine biosynthesis; L-arginine from L-ornithine and carbamoyl phosphate: step 3/3.</text>
</comment>
<dbReference type="EMBL" id="CP015030">
    <property type="protein sequence ID" value="QIM67107.1"/>
    <property type="molecule type" value="Genomic_DNA"/>
</dbReference>
<dbReference type="Pfam" id="PF14698">
    <property type="entry name" value="ASL_C2"/>
    <property type="match status" value="1"/>
</dbReference>
<evidence type="ECO:0000256" key="6">
    <source>
        <dbReference type="ARBA" id="ARBA00022490"/>
    </source>
</evidence>
<evidence type="ECO:0000256" key="5">
    <source>
        <dbReference type="ARBA" id="ARBA00012338"/>
    </source>
</evidence>
<dbReference type="NCBIfam" id="NF008964">
    <property type="entry name" value="PRK12308.1"/>
    <property type="match status" value="1"/>
</dbReference>
<organism evidence="13 14">
    <name type="scientific">Mannheimia granulomatis</name>
    <dbReference type="NCBI Taxonomy" id="85402"/>
    <lineage>
        <taxon>Bacteria</taxon>
        <taxon>Pseudomonadati</taxon>
        <taxon>Pseudomonadota</taxon>
        <taxon>Gammaproteobacteria</taxon>
        <taxon>Pasteurellales</taxon>
        <taxon>Pasteurellaceae</taxon>
        <taxon>Mannheimia</taxon>
    </lineage>
</organism>
<dbReference type="InterPro" id="IPR000362">
    <property type="entry name" value="Fumarate_lyase_fam"/>
</dbReference>
<keyword evidence="9 10" id="KW-0456">Lyase</keyword>
<feature type="domain" description="Argininosuccinate lyase C-terminal" evidence="12">
    <location>
        <begin position="364"/>
        <end position="432"/>
    </location>
</feature>
<dbReference type="InterPro" id="IPR009049">
    <property type="entry name" value="Argininosuccinate_lyase"/>
</dbReference>
<keyword evidence="7 10" id="KW-0055">Arginine biosynthesis</keyword>
<dbReference type="RefSeq" id="WP_165889280.1">
    <property type="nucleotide sequence ID" value="NZ_CP015030.1"/>
</dbReference>
<dbReference type="GO" id="GO:0004056">
    <property type="term" value="F:argininosuccinate lyase activity"/>
    <property type="evidence" value="ECO:0007669"/>
    <property type="project" value="UniProtKB-UniRule"/>
</dbReference>
<keyword evidence="6 10" id="KW-0963">Cytoplasm</keyword>
<dbReference type="Proteomes" id="UP000501366">
    <property type="component" value="Chromosome"/>
</dbReference>
<dbReference type="CDD" id="cd01359">
    <property type="entry name" value="Argininosuccinate_lyase"/>
    <property type="match status" value="1"/>
</dbReference>
<dbReference type="NCBIfam" id="TIGR00838">
    <property type="entry name" value="argH"/>
    <property type="match status" value="1"/>
</dbReference>
<dbReference type="InterPro" id="IPR020557">
    <property type="entry name" value="Fumarate_lyase_CS"/>
</dbReference>
<dbReference type="PANTHER" id="PTHR43814:SF1">
    <property type="entry name" value="ARGININOSUCCINATE LYASE"/>
    <property type="match status" value="1"/>
</dbReference>
<accession>A0A6G8JIY1</accession>
<dbReference type="InterPro" id="IPR029419">
    <property type="entry name" value="Arg_succ_lyase_C"/>
</dbReference>
<dbReference type="PRINTS" id="PR00145">
    <property type="entry name" value="ARGSUCLYASE"/>
</dbReference>
<dbReference type="PROSITE" id="PS00163">
    <property type="entry name" value="FUMARATE_LYASES"/>
    <property type="match status" value="1"/>
</dbReference>
<evidence type="ECO:0000256" key="8">
    <source>
        <dbReference type="ARBA" id="ARBA00022605"/>
    </source>
</evidence>
<dbReference type="InterPro" id="IPR022761">
    <property type="entry name" value="Fumarate_lyase_N"/>
</dbReference>
<evidence type="ECO:0000259" key="11">
    <source>
        <dbReference type="Pfam" id="PF00206"/>
    </source>
</evidence>
<dbReference type="PRINTS" id="PR00149">
    <property type="entry name" value="FUMRATELYASE"/>
</dbReference>
<evidence type="ECO:0000256" key="2">
    <source>
        <dbReference type="ARBA" id="ARBA00004496"/>
    </source>
</evidence>
<dbReference type="GO" id="GO:0042450">
    <property type="term" value="P:L-arginine biosynthetic process via ornithine"/>
    <property type="evidence" value="ECO:0007669"/>
    <property type="project" value="UniProtKB-UniRule"/>
</dbReference>
<comment type="similarity">
    <text evidence="4">In the N-terminal section; belongs to the lyase 1 family. Argininosuccinate lyase subfamily.</text>
</comment>
<feature type="domain" description="Fumarate lyase N-terminal" evidence="11">
    <location>
        <begin position="6"/>
        <end position="301"/>
    </location>
</feature>
<dbReference type="Gene3D" id="1.10.275.10">
    <property type="entry name" value="Fumarase/aspartase (N-terminal domain)"/>
    <property type="match status" value="1"/>
</dbReference>
<dbReference type="Gene3D" id="1.20.200.10">
    <property type="entry name" value="Fumarase/aspartase (Central domain)"/>
    <property type="match status" value="1"/>
</dbReference>
<name>A0A6G8JIY1_9PAST</name>
<keyword evidence="8 10" id="KW-0028">Amino-acid biosynthesis</keyword>
<dbReference type="EC" id="4.3.2.1" evidence="5 10"/>
<sequence>MALWGGRFTQQADAKFKYFNDSLRFDYRLAIQDIEGSIGWAKAITTVGILTEGELEKLIAALNEVRTEVESNLAIILKDDAEDIHSWVESKLIEKVGDLGKKLHTGRSRNDQVAVDIKMWCKVQAVALQERIRALQERLVSVAGENQSSVMPGYTHLQRAQPVTFAHWCMAYYEMLERDFSRLSDANKRMSTCPLGSGALAGTAYGIDRDLLARNLGFEEATRNSLDSVSDRDHILELLSTASISMVHLSRFAEDLIIFNSGESGFLEMSDRVTSGSSLMPQKKNPDACELIRGKSGRVFGALTGLLTTLKGLPLAYNKDMQEDKEGIFDALETWQACLEIAELVLVDIQVNTERTREAAQQGYANATELADYLVAKGVPFREAHHIVGEAVVYAISKKEPLEALSIAEFQQFHQSIGDDVYPILSLESCLEKRCAKGGVNPQRVSEAIAAAKAALSSY</sequence>
<evidence type="ECO:0000259" key="12">
    <source>
        <dbReference type="Pfam" id="PF14698"/>
    </source>
</evidence>
<comment type="subcellular location">
    <subcellularLocation>
        <location evidence="2 10">Cytoplasm</location>
    </subcellularLocation>
</comment>
<evidence type="ECO:0000313" key="13">
    <source>
        <dbReference type="EMBL" id="QIM67107.1"/>
    </source>
</evidence>
<dbReference type="FunFam" id="1.10.40.30:FF:000001">
    <property type="entry name" value="Argininosuccinate lyase"/>
    <property type="match status" value="1"/>
</dbReference>
<dbReference type="KEGG" id="mgra:A4G16_06840"/>
<dbReference type="PANTHER" id="PTHR43814">
    <property type="entry name" value="ARGININOSUCCINATE LYASE"/>
    <property type="match status" value="1"/>
</dbReference>